<evidence type="ECO:0000256" key="5">
    <source>
        <dbReference type="ARBA" id="ARBA00022490"/>
    </source>
</evidence>
<dbReference type="InterPro" id="IPR015421">
    <property type="entry name" value="PyrdxlP-dep_Trfase_major"/>
</dbReference>
<sequence length="365" mass="40941">MTEGEIMKKIYFTVGPSQVYPTLHKHMGKAIKEEICSLNHRSQQFKNLYKETADGLKKLLNVPENFQIFFVSSATESMERVIQSCCQDTSFHIVAGAFGKAWSNYASQVGKNAVTHIFENTPDVNLDNLTVPKAAEIICITQNETSTGCSIPIEEIINLKKKNPEKLVAIDIVSSAPYIDINFKYIDIAFFSVQKGFGLPAGLAVIIAGPKALEKTEKMIKKGIKVGSYHSFRSLSEKAKDYQTPLTPNVLNIYLLNSVVKDMLKLSANKIRKDTEKKAQMIYGYFKTSTRYFPFIKNPLFCSPTTPVLDVLGDSEQIRKKLSKKGFIIGAGYGTNRENHIRIANFPAHTIKNVSTLLKHIRYII</sequence>
<dbReference type="GO" id="GO:0004760">
    <property type="term" value="F:L-serine-pyruvate transaminase activity"/>
    <property type="evidence" value="ECO:0007669"/>
    <property type="project" value="TreeGrafter"/>
</dbReference>
<dbReference type="GO" id="GO:0006564">
    <property type="term" value="P:L-serine biosynthetic process"/>
    <property type="evidence" value="ECO:0007669"/>
    <property type="project" value="UniProtKB-KW"/>
</dbReference>
<dbReference type="Gene3D" id="3.40.640.10">
    <property type="entry name" value="Type I PLP-dependent aspartate aminotransferase-like (Major domain)"/>
    <property type="match status" value="1"/>
</dbReference>
<accession>A0A0G0QVC6</accession>
<dbReference type="InterPro" id="IPR022278">
    <property type="entry name" value="Pser_aminoTfrase"/>
</dbReference>
<evidence type="ECO:0000313" key="16">
    <source>
        <dbReference type="Proteomes" id="UP000034881"/>
    </source>
</evidence>
<gene>
    <name evidence="15" type="ORF">UT77_C0014G0013</name>
</gene>
<dbReference type="EMBL" id="LBYB01000014">
    <property type="protein sequence ID" value="KKR41316.1"/>
    <property type="molecule type" value="Genomic_DNA"/>
</dbReference>
<evidence type="ECO:0000256" key="1">
    <source>
        <dbReference type="ARBA" id="ARBA00001933"/>
    </source>
</evidence>
<dbReference type="Pfam" id="PF00266">
    <property type="entry name" value="Aminotran_5"/>
    <property type="match status" value="1"/>
</dbReference>
<comment type="catalytic activity">
    <reaction evidence="12">
        <text>4-(phosphooxy)-L-threonine + 2-oxoglutarate = (R)-3-hydroxy-2-oxo-4-phosphooxybutanoate + L-glutamate</text>
        <dbReference type="Rhea" id="RHEA:16573"/>
        <dbReference type="ChEBI" id="CHEBI:16810"/>
        <dbReference type="ChEBI" id="CHEBI:29985"/>
        <dbReference type="ChEBI" id="CHEBI:58452"/>
        <dbReference type="ChEBI" id="CHEBI:58538"/>
        <dbReference type="EC" id="2.6.1.52"/>
    </reaction>
</comment>
<evidence type="ECO:0000313" key="15">
    <source>
        <dbReference type="EMBL" id="KKR41316.1"/>
    </source>
</evidence>
<evidence type="ECO:0000259" key="14">
    <source>
        <dbReference type="Pfam" id="PF00266"/>
    </source>
</evidence>
<evidence type="ECO:0000256" key="6">
    <source>
        <dbReference type="ARBA" id="ARBA00022576"/>
    </source>
</evidence>
<dbReference type="PANTHER" id="PTHR21152:SF40">
    <property type="entry name" value="ALANINE--GLYOXYLATE AMINOTRANSFERASE"/>
    <property type="match status" value="1"/>
</dbReference>
<evidence type="ECO:0000256" key="10">
    <source>
        <dbReference type="ARBA" id="ARBA00023299"/>
    </source>
</evidence>
<comment type="pathway">
    <text evidence="2">Amino-acid biosynthesis; L-serine biosynthesis; L-serine from 3-phospho-D-glycerate: step 2/3.</text>
</comment>
<dbReference type="PATRIC" id="fig|1618431.3.peg.1231"/>
<evidence type="ECO:0000256" key="9">
    <source>
        <dbReference type="ARBA" id="ARBA00022898"/>
    </source>
</evidence>
<keyword evidence="6 15" id="KW-0032">Aminotransferase</keyword>
<evidence type="ECO:0000256" key="3">
    <source>
        <dbReference type="ARBA" id="ARBA00006904"/>
    </source>
</evidence>
<reference evidence="15 16" key="1">
    <citation type="journal article" date="2015" name="Nature">
        <title>rRNA introns, odd ribosomes, and small enigmatic genomes across a large radiation of phyla.</title>
        <authorList>
            <person name="Brown C.T."/>
            <person name="Hug L.A."/>
            <person name="Thomas B.C."/>
            <person name="Sharon I."/>
            <person name="Castelle C.J."/>
            <person name="Singh A."/>
            <person name="Wilkins M.J."/>
            <person name="Williams K.H."/>
            <person name="Banfield J.F."/>
        </authorList>
    </citation>
    <scope>NUCLEOTIDE SEQUENCE [LARGE SCALE GENOMIC DNA]</scope>
</reference>
<evidence type="ECO:0000256" key="12">
    <source>
        <dbReference type="ARBA" id="ARBA00047630"/>
    </source>
</evidence>
<dbReference type="InterPro" id="IPR000192">
    <property type="entry name" value="Aminotrans_V_dom"/>
</dbReference>
<evidence type="ECO:0000256" key="7">
    <source>
        <dbReference type="ARBA" id="ARBA00022605"/>
    </source>
</evidence>
<comment type="caution">
    <text evidence="15">The sequence shown here is derived from an EMBL/GenBank/DDBJ whole genome shotgun (WGS) entry which is preliminary data.</text>
</comment>
<dbReference type="GO" id="GO:0019265">
    <property type="term" value="P:glycine biosynthetic process, by transamination of glyoxylate"/>
    <property type="evidence" value="ECO:0007669"/>
    <property type="project" value="TreeGrafter"/>
</dbReference>
<dbReference type="PIRSF" id="PIRSF000525">
    <property type="entry name" value="SerC"/>
    <property type="match status" value="1"/>
</dbReference>
<keyword evidence="7" id="KW-0028">Amino-acid biosynthesis</keyword>
<dbReference type="SUPFAM" id="SSF53383">
    <property type="entry name" value="PLP-dependent transferases"/>
    <property type="match status" value="1"/>
</dbReference>
<dbReference type="Gene3D" id="3.90.1150.10">
    <property type="entry name" value="Aspartate Aminotransferase, domain 1"/>
    <property type="match status" value="1"/>
</dbReference>
<keyword evidence="5" id="KW-0963">Cytoplasm</keyword>
<protein>
    <recommendedName>
        <fullName evidence="4">phosphoserine transaminase</fullName>
        <ecNumber evidence="4">2.6.1.52</ecNumber>
    </recommendedName>
    <alternativeName>
        <fullName evidence="11">Phosphohydroxythreonine aminotransferase</fullName>
    </alternativeName>
</protein>
<dbReference type="InterPro" id="IPR015424">
    <property type="entry name" value="PyrdxlP-dep_Trfase"/>
</dbReference>
<feature type="domain" description="Aminotransferase class V" evidence="14">
    <location>
        <begin position="35"/>
        <end position="291"/>
    </location>
</feature>
<proteinExistence type="inferred from homology"/>
<name>A0A0G0QVC6_9BACT</name>
<dbReference type="InterPro" id="IPR015422">
    <property type="entry name" value="PyrdxlP-dep_Trfase_small"/>
</dbReference>
<keyword evidence="9" id="KW-0663">Pyridoxal phosphate</keyword>
<dbReference type="Proteomes" id="UP000034881">
    <property type="component" value="Unassembled WGS sequence"/>
</dbReference>
<evidence type="ECO:0000256" key="2">
    <source>
        <dbReference type="ARBA" id="ARBA00005099"/>
    </source>
</evidence>
<evidence type="ECO:0000256" key="13">
    <source>
        <dbReference type="ARBA" id="ARBA00049007"/>
    </source>
</evidence>
<comment type="similarity">
    <text evidence="3">Belongs to the class-V pyridoxal-phosphate-dependent aminotransferase family. SerC subfamily.</text>
</comment>
<evidence type="ECO:0000256" key="8">
    <source>
        <dbReference type="ARBA" id="ARBA00022679"/>
    </source>
</evidence>
<dbReference type="UniPathway" id="UPA00135">
    <property type="reaction ID" value="UER00197"/>
</dbReference>
<dbReference type="GO" id="GO:0008453">
    <property type="term" value="F:alanine-glyoxylate transaminase activity"/>
    <property type="evidence" value="ECO:0007669"/>
    <property type="project" value="TreeGrafter"/>
</dbReference>
<dbReference type="EC" id="2.6.1.52" evidence="4"/>
<keyword evidence="10" id="KW-0718">Serine biosynthesis</keyword>
<evidence type="ECO:0000256" key="4">
    <source>
        <dbReference type="ARBA" id="ARBA00013030"/>
    </source>
</evidence>
<dbReference type="AlphaFoldDB" id="A0A0G0QVC6"/>
<dbReference type="GO" id="GO:0004648">
    <property type="term" value="F:O-phospho-L-serine:2-oxoglutarate aminotransferase activity"/>
    <property type="evidence" value="ECO:0007669"/>
    <property type="project" value="UniProtKB-EC"/>
</dbReference>
<comment type="catalytic activity">
    <reaction evidence="13">
        <text>O-phospho-L-serine + 2-oxoglutarate = 3-phosphooxypyruvate + L-glutamate</text>
        <dbReference type="Rhea" id="RHEA:14329"/>
        <dbReference type="ChEBI" id="CHEBI:16810"/>
        <dbReference type="ChEBI" id="CHEBI:18110"/>
        <dbReference type="ChEBI" id="CHEBI:29985"/>
        <dbReference type="ChEBI" id="CHEBI:57524"/>
        <dbReference type="EC" id="2.6.1.52"/>
    </reaction>
</comment>
<comment type="cofactor">
    <cofactor evidence="1">
        <name>pyridoxal 5'-phosphate</name>
        <dbReference type="ChEBI" id="CHEBI:597326"/>
    </cofactor>
</comment>
<organism evidence="15 16">
    <name type="scientific">Candidatus Daviesbacteria bacterium GW2011_GWC2_40_12</name>
    <dbReference type="NCBI Taxonomy" id="1618431"/>
    <lineage>
        <taxon>Bacteria</taxon>
        <taxon>Candidatus Daviesiibacteriota</taxon>
    </lineage>
</organism>
<evidence type="ECO:0000256" key="11">
    <source>
        <dbReference type="ARBA" id="ARBA00031421"/>
    </source>
</evidence>
<dbReference type="PANTHER" id="PTHR21152">
    <property type="entry name" value="AMINOTRANSFERASE CLASS V"/>
    <property type="match status" value="1"/>
</dbReference>
<keyword evidence="8 15" id="KW-0808">Transferase</keyword>